<evidence type="ECO:0000313" key="6">
    <source>
        <dbReference type="EMBL" id="NME68156.1"/>
    </source>
</evidence>
<proteinExistence type="predicted"/>
<dbReference type="InterPro" id="IPR023772">
    <property type="entry name" value="DNA-bd_HTH_TetR-type_CS"/>
</dbReference>
<evidence type="ECO:0000313" key="7">
    <source>
        <dbReference type="Proteomes" id="UP000576082"/>
    </source>
</evidence>
<accession>A0A7X9P258</accession>
<evidence type="ECO:0000256" key="2">
    <source>
        <dbReference type="ARBA" id="ARBA00023125"/>
    </source>
</evidence>
<dbReference type="PRINTS" id="PR00455">
    <property type="entry name" value="HTHTETR"/>
</dbReference>
<protein>
    <submittedName>
        <fullName evidence="6">TetR/AcrR family transcriptional regulator</fullName>
    </submittedName>
</protein>
<comment type="caution">
    <text evidence="6">The sequence shown here is derived from an EMBL/GenBank/DDBJ whole genome shotgun (WGS) entry which is preliminary data.</text>
</comment>
<dbReference type="AlphaFoldDB" id="A0A7X9P258"/>
<keyword evidence="7" id="KW-1185">Reference proteome</keyword>
<dbReference type="SUPFAM" id="SSF46689">
    <property type="entry name" value="Homeodomain-like"/>
    <property type="match status" value="1"/>
</dbReference>
<feature type="domain" description="HTH tetR-type" evidence="5">
    <location>
        <begin position="8"/>
        <end position="68"/>
    </location>
</feature>
<dbReference type="Proteomes" id="UP000576082">
    <property type="component" value="Unassembled WGS sequence"/>
</dbReference>
<dbReference type="InterPro" id="IPR009057">
    <property type="entry name" value="Homeodomain-like_sf"/>
</dbReference>
<dbReference type="PANTHER" id="PTHR47506:SF1">
    <property type="entry name" value="HTH-TYPE TRANSCRIPTIONAL REGULATOR YJDC"/>
    <property type="match status" value="1"/>
</dbReference>
<dbReference type="PROSITE" id="PS01081">
    <property type="entry name" value="HTH_TETR_1"/>
    <property type="match status" value="1"/>
</dbReference>
<feature type="DNA-binding region" description="H-T-H motif" evidence="4">
    <location>
        <begin position="31"/>
        <end position="50"/>
    </location>
</feature>
<keyword evidence="3" id="KW-0804">Transcription</keyword>
<organism evidence="6 7">
    <name type="scientific">Flammeovirga aprica JL-4</name>
    <dbReference type="NCBI Taxonomy" id="694437"/>
    <lineage>
        <taxon>Bacteria</taxon>
        <taxon>Pseudomonadati</taxon>
        <taxon>Bacteroidota</taxon>
        <taxon>Cytophagia</taxon>
        <taxon>Cytophagales</taxon>
        <taxon>Flammeovirgaceae</taxon>
        <taxon>Flammeovirga</taxon>
    </lineage>
</organism>
<reference evidence="6 7" key="1">
    <citation type="submission" date="2020-04" db="EMBL/GenBank/DDBJ databases">
        <title>Flammeovirga sp. SR4, a novel species isolated from seawater.</title>
        <authorList>
            <person name="Wang X."/>
        </authorList>
    </citation>
    <scope>NUCLEOTIDE SEQUENCE [LARGE SCALE GENOMIC DNA]</scope>
    <source>
        <strain evidence="6 7">ATCC 23126</strain>
    </source>
</reference>
<dbReference type="InterPro" id="IPR036271">
    <property type="entry name" value="Tet_transcr_reg_TetR-rel_C_sf"/>
</dbReference>
<dbReference type="GO" id="GO:0003677">
    <property type="term" value="F:DNA binding"/>
    <property type="evidence" value="ECO:0007669"/>
    <property type="project" value="UniProtKB-UniRule"/>
</dbReference>
<dbReference type="InterPro" id="IPR011075">
    <property type="entry name" value="TetR_C"/>
</dbReference>
<dbReference type="Pfam" id="PF00440">
    <property type="entry name" value="TetR_N"/>
    <property type="match status" value="1"/>
</dbReference>
<keyword evidence="1" id="KW-0805">Transcription regulation</keyword>
<evidence type="ECO:0000256" key="4">
    <source>
        <dbReference type="PROSITE-ProRule" id="PRU00335"/>
    </source>
</evidence>
<dbReference type="PROSITE" id="PS50977">
    <property type="entry name" value="HTH_TETR_2"/>
    <property type="match status" value="1"/>
</dbReference>
<evidence type="ECO:0000256" key="3">
    <source>
        <dbReference type="ARBA" id="ARBA00023163"/>
    </source>
</evidence>
<gene>
    <name evidence="6" type="ORF">HHU12_09305</name>
</gene>
<dbReference type="RefSeq" id="WP_169656464.1">
    <property type="nucleotide sequence ID" value="NZ_JABANE010000019.1"/>
</dbReference>
<evidence type="ECO:0000256" key="1">
    <source>
        <dbReference type="ARBA" id="ARBA00023015"/>
    </source>
</evidence>
<dbReference type="EMBL" id="JABANE010000019">
    <property type="protein sequence ID" value="NME68156.1"/>
    <property type="molecule type" value="Genomic_DNA"/>
</dbReference>
<name>A0A7X9P258_9BACT</name>
<dbReference type="Pfam" id="PF16925">
    <property type="entry name" value="TetR_C_13"/>
    <property type="match status" value="1"/>
</dbReference>
<dbReference type="InterPro" id="IPR001647">
    <property type="entry name" value="HTH_TetR"/>
</dbReference>
<dbReference type="PANTHER" id="PTHR47506">
    <property type="entry name" value="TRANSCRIPTIONAL REGULATORY PROTEIN"/>
    <property type="match status" value="1"/>
</dbReference>
<dbReference type="Gene3D" id="1.10.357.10">
    <property type="entry name" value="Tetracycline Repressor, domain 2"/>
    <property type="match status" value="1"/>
</dbReference>
<sequence length="202" mass="23327">MEQKLKSEQTQQLIIDTSFQLFYKDGFQSTSINQIMKATSLTKGAFYHHFKDKREIGVAVINQIVFDRIHKYMILPLQQEGDAIEILKDIFTKKIRTFTDYEKEKGCPANNLINEIGNTEEVYQNALRDIIDQWTSAIEAVIEREKKRGTIKENTDSKAVGTFLVSAFEGVRGLRKLYHDDAILEQYLVGVSTYLDQLRYSS</sequence>
<dbReference type="SUPFAM" id="SSF48498">
    <property type="entry name" value="Tetracyclin repressor-like, C-terminal domain"/>
    <property type="match status" value="1"/>
</dbReference>
<evidence type="ECO:0000259" key="5">
    <source>
        <dbReference type="PROSITE" id="PS50977"/>
    </source>
</evidence>
<keyword evidence="2 4" id="KW-0238">DNA-binding</keyword>